<evidence type="ECO:0000256" key="1">
    <source>
        <dbReference type="SAM" id="MobiDB-lite"/>
    </source>
</evidence>
<dbReference type="EMBL" id="GL883026">
    <property type="protein sequence ID" value="EGG15331.1"/>
    <property type="molecule type" value="Genomic_DNA"/>
</dbReference>
<gene>
    <name evidence="2" type="ORF">DFA_10165</name>
</gene>
<evidence type="ECO:0000313" key="3">
    <source>
        <dbReference type="Proteomes" id="UP000007797"/>
    </source>
</evidence>
<dbReference type="KEGG" id="dfa:DFA_10165"/>
<proteinExistence type="predicted"/>
<keyword evidence="3" id="KW-1185">Reference proteome</keyword>
<dbReference type="RefSeq" id="XP_004352051.1">
    <property type="nucleotide sequence ID" value="XM_004351999.1"/>
</dbReference>
<evidence type="ECO:0000313" key="2">
    <source>
        <dbReference type="EMBL" id="EGG15331.1"/>
    </source>
</evidence>
<reference evidence="3" key="1">
    <citation type="journal article" date="2011" name="Genome Res.">
        <title>Phylogeny-wide analysis of social amoeba genomes highlights ancient origins for complex intercellular communication.</title>
        <authorList>
            <person name="Heidel A.J."/>
            <person name="Lawal H.M."/>
            <person name="Felder M."/>
            <person name="Schilde C."/>
            <person name="Helps N.R."/>
            <person name="Tunggal B."/>
            <person name="Rivero F."/>
            <person name="John U."/>
            <person name="Schleicher M."/>
            <person name="Eichinger L."/>
            <person name="Platzer M."/>
            <person name="Noegel A.A."/>
            <person name="Schaap P."/>
            <person name="Gloeckner G."/>
        </authorList>
    </citation>
    <scope>NUCLEOTIDE SEQUENCE [LARGE SCALE GENOMIC DNA]</scope>
    <source>
        <strain evidence="3">SH3</strain>
    </source>
</reference>
<name>F4Q9G2_CACFS</name>
<feature type="region of interest" description="Disordered" evidence="1">
    <location>
        <begin position="1"/>
        <end position="46"/>
    </location>
</feature>
<feature type="compositionally biased region" description="Basic and acidic residues" evidence="1">
    <location>
        <begin position="1"/>
        <end position="13"/>
    </location>
</feature>
<dbReference type="AlphaFoldDB" id="F4Q9G2"/>
<protein>
    <submittedName>
        <fullName evidence="2">Uncharacterized protein</fullName>
    </submittedName>
</protein>
<feature type="compositionally biased region" description="Gly residues" evidence="1">
    <location>
        <begin position="19"/>
        <end position="45"/>
    </location>
</feature>
<dbReference type="GeneID" id="14867710"/>
<sequence length="86" mass="8978">MLHYKDPATDKYKKTGRSHSGGGGGGGYGGGGGGGGGNHRAGGFGRVATMQNVSNCDLPQGGRTGMDGRTINRLKSFTLYYQQFYK</sequence>
<accession>F4Q9G2</accession>
<dbReference type="Proteomes" id="UP000007797">
    <property type="component" value="Unassembled WGS sequence"/>
</dbReference>
<organism evidence="2 3">
    <name type="scientific">Cavenderia fasciculata</name>
    <name type="common">Slime mold</name>
    <name type="synonym">Dictyostelium fasciculatum</name>
    <dbReference type="NCBI Taxonomy" id="261658"/>
    <lineage>
        <taxon>Eukaryota</taxon>
        <taxon>Amoebozoa</taxon>
        <taxon>Evosea</taxon>
        <taxon>Eumycetozoa</taxon>
        <taxon>Dictyostelia</taxon>
        <taxon>Acytosteliales</taxon>
        <taxon>Cavenderiaceae</taxon>
        <taxon>Cavenderia</taxon>
    </lineage>
</organism>